<protein>
    <submittedName>
        <fullName evidence="2">Uncharacterized protein</fullName>
    </submittedName>
</protein>
<sequence>MPSKNKKAKKIPKSNSAQVPVPENLLKIITDMCADLTLTFPEYASYWSKWHWDTLQSMEIEDKERTIQELFEYLLTVFPERFFDILYKNEDIFKIDSQIPTGFLPGVEFKTLYNCEGVSENTRNIMWNYLQLILFTILGSVQDKNRFGQSGNIFDGIDETELFSKLTDTMKNMTDFFQNMHSNQDETPETEENKPDSQEIPLPPQMPNIKELHEHLKGLFDGKIGALAKELAEEITGDLSSILGDDAQNVKSTQDVIKQLMKNPAKISELIKTIGNKIKTKISSGEVSQEELMKEATELLGKMKDMGGGMDQFKEMFKNMGVPMPKNARVDMNAVNRMTQNQSMRERLKKRMLAKKAAETASTVSYTPPGTMTTDDILKISQLYGLDLESNDGLTVGTNANVNKNKKKKKG</sequence>
<feature type="region of interest" description="Disordered" evidence="1">
    <location>
        <begin position="181"/>
        <end position="202"/>
    </location>
</feature>
<evidence type="ECO:0000256" key="1">
    <source>
        <dbReference type="SAM" id="MobiDB-lite"/>
    </source>
</evidence>
<evidence type="ECO:0000313" key="2">
    <source>
        <dbReference type="EMBL" id="QHT90542.1"/>
    </source>
</evidence>
<name>A0A6C0ICE6_9ZZZZ</name>
<proteinExistence type="predicted"/>
<organism evidence="2">
    <name type="scientific">viral metagenome</name>
    <dbReference type="NCBI Taxonomy" id="1070528"/>
    <lineage>
        <taxon>unclassified sequences</taxon>
        <taxon>metagenomes</taxon>
        <taxon>organismal metagenomes</taxon>
    </lineage>
</organism>
<dbReference type="EMBL" id="MN740154">
    <property type="protein sequence ID" value="QHT90542.1"/>
    <property type="molecule type" value="Genomic_DNA"/>
</dbReference>
<reference evidence="2" key="1">
    <citation type="journal article" date="2020" name="Nature">
        <title>Giant virus diversity and host interactions through global metagenomics.</title>
        <authorList>
            <person name="Schulz F."/>
            <person name="Roux S."/>
            <person name="Paez-Espino D."/>
            <person name="Jungbluth S."/>
            <person name="Walsh D.A."/>
            <person name="Denef V.J."/>
            <person name="McMahon K.D."/>
            <person name="Konstantinidis K.T."/>
            <person name="Eloe-Fadrosh E.A."/>
            <person name="Kyrpides N.C."/>
            <person name="Woyke T."/>
        </authorList>
    </citation>
    <scope>NUCLEOTIDE SEQUENCE</scope>
    <source>
        <strain evidence="2">GVMAG-M-3300023184-68</strain>
    </source>
</reference>
<dbReference type="AlphaFoldDB" id="A0A6C0ICE6"/>
<accession>A0A6C0ICE6</accession>